<feature type="region of interest" description="Disordered" evidence="1">
    <location>
        <begin position="1"/>
        <end position="30"/>
    </location>
</feature>
<evidence type="ECO:0000256" key="1">
    <source>
        <dbReference type="SAM" id="MobiDB-lite"/>
    </source>
</evidence>
<gene>
    <name evidence="2" type="ORF">QE152_g408</name>
</gene>
<proteinExistence type="predicted"/>
<protein>
    <submittedName>
        <fullName evidence="2">Uncharacterized protein</fullName>
    </submittedName>
</protein>
<feature type="region of interest" description="Disordered" evidence="1">
    <location>
        <begin position="441"/>
        <end position="468"/>
    </location>
</feature>
<feature type="compositionally biased region" description="Acidic residues" evidence="1">
    <location>
        <begin position="162"/>
        <end position="172"/>
    </location>
</feature>
<reference evidence="2 3" key="1">
    <citation type="journal article" date="2024" name="BMC Genomics">
        <title>De novo assembly and annotation of Popillia japonica's genome with initial clues to its potential as an invasive pest.</title>
        <authorList>
            <person name="Cucini C."/>
            <person name="Boschi S."/>
            <person name="Funari R."/>
            <person name="Cardaioli E."/>
            <person name="Iannotti N."/>
            <person name="Marturano G."/>
            <person name="Paoli F."/>
            <person name="Bruttini M."/>
            <person name="Carapelli A."/>
            <person name="Frati F."/>
            <person name="Nardi F."/>
        </authorList>
    </citation>
    <scope>NUCLEOTIDE SEQUENCE [LARGE SCALE GENOMIC DNA]</scope>
    <source>
        <strain evidence="2">DMR45628</strain>
    </source>
</reference>
<evidence type="ECO:0000313" key="2">
    <source>
        <dbReference type="EMBL" id="KAK9758653.1"/>
    </source>
</evidence>
<feature type="region of interest" description="Disordered" evidence="1">
    <location>
        <begin position="275"/>
        <end position="330"/>
    </location>
</feature>
<organism evidence="2 3">
    <name type="scientific">Popillia japonica</name>
    <name type="common">Japanese beetle</name>
    <dbReference type="NCBI Taxonomy" id="7064"/>
    <lineage>
        <taxon>Eukaryota</taxon>
        <taxon>Metazoa</taxon>
        <taxon>Ecdysozoa</taxon>
        <taxon>Arthropoda</taxon>
        <taxon>Hexapoda</taxon>
        <taxon>Insecta</taxon>
        <taxon>Pterygota</taxon>
        <taxon>Neoptera</taxon>
        <taxon>Endopterygota</taxon>
        <taxon>Coleoptera</taxon>
        <taxon>Polyphaga</taxon>
        <taxon>Scarabaeiformia</taxon>
        <taxon>Scarabaeidae</taxon>
        <taxon>Rutelinae</taxon>
        <taxon>Popillia</taxon>
    </lineage>
</organism>
<dbReference type="EMBL" id="JASPKY010000003">
    <property type="protein sequence ID" value="KAK9758653.1"/>
    <property type="molecule type" value="Genomic_DNA"/>
</dbReference>
<keyword evidence="3" id="KW-1185">Reference proteome</keyword>
<dbReference type="AlphaFoldDB" id="A0AAW1NDA0"/>
<dbReference type="Proteomes" id="UP001458880">
    <property type="component" value="Unassembled WGS sequence"/>
</dbReference>
<evidence type="ECO:0000313" key="3">
    <source>
        <dbReference type="Proteomes" id="UP001458880"/>
    </source>
</evidence>
<feature type="compositionally biased region" description="Low complexity" evidence="1">
    <location>
        <begin position="123"/>
        <end position="147"/>
    </location>
</feature>
<feature type="compositionally biased region" description="Polar residues" evidence="1">
    <location>
        <begin position="77"/>
        <end position="89"/>
    </location>
</feature>
<sequence>MSSSKQNRECDIPLLENSPRAENTDNSSSSRLLAEISAWLTRDEGHDQVFENSIVISSSEEDDLDLTQRPPTPGKNLVTNLVVPQQNAFKSPRKWSSEIETTEDAAVRSDNDENEEDGSDKFSTSASDSSSTSSSSSSPASLTEIASIKAENGVQTSSKCSEDEDEGEDQDEDTKNKKRSRHYNEKSWKKVKIETANVSTMTDGDTIEEFLSVCRTILLHIPPDRTAKRRKSFEEELFKLYSEVILEQSAASGEGLEIHLGSNLQDNTEISTEIKAQHGAESKGGPSQNELEDNLQDITPDSSQGDEEATRESEENIAYSQQARSSVREVDYDSNRPLTFDYQIPLQVNTGSYQQYPRYVYQATSSYGCHPYYSMPNPSSHSYTFPGTYSFVNSSQIGHYSVYRSNNFILREEEIYEEATTAEDLHRSYFVDPEYNIGQAQVEPRTYSRSSQSHPKSPRDSDTRETSSVSDFLNEVVCPRPCCANTARYFSLPREFAKDFLTEIFDENRYISARLCLFKMIVKMQSLSLVEQAYEALSILSLLPTAEQEAGMPTPVVNINACIRVFCTFVVQEYRLMKTKEKEDEGNGEK</sequence>
<comment type="caution">
    <text evidence="2">The sequence shown here is derived from an EMBL/GenBank/DDBJ whole genome shotgun (WGS) entry which is preliminary data.</text>
</comment>
<feature type="region of interest" description="Disordered" evidence="1">
    <location>
        <begin position="56"/>
        <end position="185"/>
    </location>
</feature>
<name>A0AAW1NDA0_POPJA</name>
<feature type="compositionally biased region" description="Basic and acidic residues" evidence="1">
    <location>
        <begin position="1"/>
        <end position="11"/>
    </location>
</feature>
<accession>A0AAW1NDA0</accession>
<feature type="compositionally biased region" description="Polar residues" evidence="1">
    <location>
        <begin position="20"/>
        <end position="30"/>
    </location>
</feature>